<accession>A0A1B6I2G8</accession>
<name>A0A1B6I2G8_9HEMI</name>
<gene>
    <name evidence="1" type="ORF">g.5444</name>
</gene>
<organism evidence="1">
    <name type="scientific">Homalodisca liturata</name>
    <dbReference type="NCBI Taxonomy" id="320908"/>
    <lineage>
        <taxon>Eukaryota</taxon>
        <taxon>Metazoa</taxon>
        <taxon>Ecdysozoa</taxon>
        <taxon>Arthropoda</taxon>
        <taxon>Hexapoda</taxon>
        <taxon>Insecta</taxon>
        <taxon>Pterygota</taxon>
        <taxon>Neoptera</taxon>
        <taxon>Paraneoptera</taxon>
        <taxon>Hemiptera</taxon>
        <taxon>Auchenorrhyncha</taxon>
        <taxon>Membracoidea</taxon>
        <taxon>Cicadellidae</taxon>
        <taxon>Cicadellinae</taxon>
        <taxon>Proconiini</taxon>
        <taxon>Homalodisca</taxon>
    </lineage>
</organism>
<reference evidence="1" key="1">
    <citation type="submission" date="2015-11" db="EMBL/GenBank/DDBJ databases">
        <title>De novo transcriptome assembly of four potential Pierce s Disease insect vectors from Arizona vineyards.</title>
        <authorList>
            <person name="Tassone E.E."/>
        </authorList>
    </citation>
    <scope>NUCLEOTIDE SEQUENCE</scope>
</reference>
<sequence>MFKEIPAELQTIYLAELEKEVKEEEKAFMFEKPKSSQNIATNDGDQSCYIFEKPRSEKNVLEKAEEERKPKEQPDSIQFFLDLVNNEVTPYVMKKPDSLHVSEEIKEKERAFMFKKPESVENIKTKK</sequence>
<evidence type="ECO:0000313" key="1">
    <source>
        <dbReference type="EMBL" id="JAS81114.1"/>
    </source>
</evidence>
<dbReference type="AlphaFoldDB" id="A0A1B6I2G8"/>
<proteinExistence type="predicted"/>
<dbReference type="EMBL" id="GECU01026592">
    <property type="protein sequence ID" value="JAS81114.1"/>
    <property type="molecule type" value="Transcribed_RNA"/>
</dbReference>
<protein>
    <submittedName>
        <fullName evidence="1">Uncharacterized protein</fullName>
    </submittedName>
</protein>